<proteinExistence type="predicted"/>
<dbReference type="STRING" id="59895.A0A118K0S3"/>
<evidence type="ECO:0000313" key="1">
    <source>
        <dbReference type="EMBL" id="KVI01802.1"/>
    </source>
</evidence>
<sequence length="148" mass="16456">MTGFGSHSNTVTEPVWDSVKQDSRIVSNLKLVVFPNLFPEDPGKALRDWDGAVFLRCVSRAHSILIRLEVEGQNWPPRLIQPTWKTVWETKSACLKEGVFETPCDEQLLNALPPESHIARVALLAPKSVPAHNVACVVHLADCVGDFF</sequence>
<dbReference type="AlphaFoldDB" id="A0A118K0S3"/>
<dbReference type="Pfam" id="PF09752">
    <property type="entry name" value="ABHD18"/>
    <property type="match status" value="1"/>
</dbReference>
<comment type="caution">
    <text evidence="1">The sequence shown here is derived from an EMBL/GenBank/DDBJ whole genome shotgun (WGS) entry which is preliminary data.</text>
</comment>
<protein>
    <submittedName>
        <fullName evidence="1">Uncharacterized protein</fullName>
    </submittedName>
</protein>
<feature type="non-terminal residue" evidence="1">
    <location>
        <position position="148"/>
    </location>
</feature>
<reference evidence="1 2" key="1">
    <citation type="journal article" date="2016" name="Sci. Rep.">
        <title>The genome sequence of the outbreeding globe artichoke constructed de novo incorporating a phase-aware low-pass sequencing strategy of F1 progeny.</title>
        <authorList>
            <person name="Scaglione D."/>
            <person name="Reyes-Chin-Wo S."/>
            <person name="Acquadro A."/>
            <person name="Froenicke L."/>
            <person name="Portis E."/>
            <person name="Beitel C."/>
            <person name="Tirone M."/>
            <person name="Mauro R."/>
            <person name="Lo Monaco A."/>
            <person name="Mauromicale G."/>
            <person name="Faccioli P."/>
            <person name="Cattivelli L."/>
            <person name="Rieseberg L."/>
            <person name="Michelmore R."/>
            <person name="Lanteri S."/>
        </authorList>
    </citation>
    <scope>NUCLEOTIDE SEQUENCE [LARGE SCALE GENOMIC DNA]</scope>
    <source>
        <strain evidence="1">2C</strain>
    </source>
</reference>
<dbReference type="Proteomes" id="UP000243975">
    <property type="component" value="Unassembled WGS sequence"/>
</dbReference>
<dbReference type="EMBL" id="LEKV01002683">
    <property type="protein sequence ID" value="KVI01802.1"/>
    <property type="molecule type" value="Genomic_DNA"/>
</dbReference>
<dbReference type="Gramene" id="KVI01802">
    <property type="protein sequence ID" value="KVI01802"/>
    <property type="gene ID" value="Ccrd_019931"/>
</dbReference>
<dbReference type="PANTHER" id="PTHR13617">
    <property type="entry name" value="PROTEIN ABHD18"/>
    <property type="match status" value="1"/>
</dbReference>
<accession>A0A118K0S3</accession>
<gene>
    <name evidence="1" type="ORF">Ccrd_019931</name>
</gene>
<keyword evidence="2" id="KW-1185">Reference proteome</keyword>
<name>A0A118K0S3_CYNCS</name>
<dbReference type="InterPro" id="IPR019149">
    <property type="entry name" value="ABHD18"/>
</dbReference>
<organism evidence="1 2">
    <name type="scientific">Cynara cardunculus var. scolymus</name>
    <name type="common">Globe artichoke</name>
    <name type="synonym">Cynara scolymus</name>
    <dbReference type="NCBI Taxonomy" id="59895"/>
    <lineage>
        <taxon>Eukaryota</taxon>
        <taxon>Viridiplantae</taxon>
        <taxon>Streptophyta</taxon>
        <taxon>Embryophyta</taxon>
        <taxon>Tracheophyta</taxon>
        <taxon>Spermatophyta</taxon>
        <taxon>Magnoliopsida</taxon>
        <taxon>eudicotyledons</taxon>
        <taxon>Gunneridae</taxon>
        <taxon>Pentapetalae</taxon>
        <taxon>asterids</taxon>
        <taxon>campanulids</taxon>
        <taxon>Asterales</taxon>
        <taxon>Asteraceae</taxon>
        <taxon>Carduoideae</taxon>
        <taxon>Cardueae</taxon>
        <taxon>Carduinae</taxon>
        <taxon>Cynara</taxon>
    </lineage>
</organism>
<dbReference type="PANTHER" id="PTHR13617:SF14">
    <property type="entry name" value="PROTEIN ABHD18"/>
    <property type="match status" value="1"/>
</dbReference>
<evidence type="ECO:0000313" key="2">
    <source>
        <dbReference type="Proteomes" id="UP000243975"/>
    </source>
</evidence>